<feature type="domain" description="Multidrug resistance protein MdtA-like beta-barrel" evidence="7">
    <location>
        <begin position="216"/>
        <end position="302"/>
    </location>
</feature>
<dbReference type="GO" id="GO:0022857">
    <property type="term" value="F:transmembrane transporter activity"/>
    <property type="evidence" value="ECO:0007669"/>
    <property type="project" value="InterPro"/>
</dbReference>
<evidence type="ECO:0000256" key="3">
    <source>
        <dbReference type="SAM" id="Coils"/>
    </source>
</evidence>
<evidence type="ECO:0000313" key="10">
    <source>
        <dbReference type="Proteomes" id="UP000294498"/>
    </source>
</evidence>
<name>A0A4R8DU05_9BACT</name>
<evidence type="ECO:0000256" key="4">
    <source>
        <dbReference type="SAM" id="SignalP"/>
    </source>
</evidence>
<evidence type="ECO:0000313" key="9">
    <source>
        <dbReference type="EMBL" id="TDX01619.1"/>
    </source>
</evidence>
<evidence type="ECO:0000259" key="8">
    <source>
        <dbReference type="Pfam" id="PF25967"/>
    </source>
</evidence>
<dbReference type="EMBL" id="SODV01000001">
    <property type="protein sequence ID" value="TDX01619.1"/>
    <property type="molecule type" value="Genomic_DNA"/>
</dbReference>
<keyword evidence="4" id="KW-0732">Signal</keyword>
<dbReference type="SUPFAM" id="SSF111369">
    <property type="entry name" value="HlyD-like secretion proteins"/>
    <property type="match status" value="1"/>
</dbReference>
<dbReference type="Pfam" id="PF25944">
    <property type="entry name" value="Beta-barrel_RND"/>
    <property type="match status" value="1"/>
</dbReference>
<dbReference type="InterPro" id="IPR058627">
    <property type="entry name" value="MdtA-like_C"/>
</dbReference>
<comment type="caution">
    <text evidence="9">The sequence shown here is derived from an EMBL/GenBank/DDBJ whole genome shotgun (WGS) entry which is preliminary data.</text>
</comment>
<dbReference type="RefSeq" id="WP_133994263.1">
    <property type="nucleotide sequence ID" value="NZ_SODV01000001.1"/>
</dbReference>
<proteinExistence type="inferred from homology"/>
<dbReference type="Gene3D" id="2.40.420.20">
    <property type="match status" value="1"/>
</dbReference>
<dbReference type="InterPro" id="IPR006143">
    <property type="entry name" value="RND_pump_MFP"/>
</dbReference>
<keyword evidence="10" id="KW-1185">Reference proteome</keyword>
<dbReference type="Pfam" id="PF25876">
    <property type="entry name" value="HH_MFP_RND"/>
    <property type="match status" value="1"/>
</dbReference>
<dbReference type="PANTHER" id="PTHR30158">
    <property type="entry name" value="ACRA/E-RELATED COMPONENT OF DRUG EFFLUX TRANSPORTER"/>
    <property type="match status" value="1"/>
</dbReference>
<dbReference type="GO" id="GO:0030313">
    <property type="term" value="C:cell envelope"/>
    <property type="evidence" value="ECO:0007669"/>
    <property type="project" value="UniProtKB-SubCell"/>
</dbReference>
<organism evidence="9 10">
    <name type="scientific">Dinghuibacter silviterrae</name>
    <dbReference type="NCBI Taxonomy" id="1539049"/>
    <lineage>
        <taxon>Bacteria</taxon>
        <taxon>Pseudomonadati</taxon>
        <taxon>Bacteroidota</taxon>
        <taxon>Chitinophagia</taxon>
        <taxon>Chitinophagales</taxon>
        <taxon>Chitinophagaceae</taxon>
        <taxon>Dinghuibacter</taxon>
    </lineage>
</organism>
<evidence type="ECO:0000256" key="1">
    <source>
        <dbReference type="ARBA" id="ARBA00004196"/>
    </source>
</evidence>
<dbReference type="AlphaFoldDB" id="A0A4R8DU05"/>
<dbReference type="GO" id="GO:0046677">
    <property type="term" value="P:response to antibiotic"/>
    <property type="evidence" value="ECO:0007669"/>
    <property type="project" value="TreeGrafter"/>
</dbReference>
<dbReference type="InterPro" id="IPR058625">
    <property type="entry name" value="MdtA-like_BSH"/>
</dbReference>
<dbReference type="PANTHER" id="PTHR30158:SF23">
    <property type="entry name" value="MULTIDRUG RESISTANCE PROTEIN MEXA"/>
    <property type="match status" value="1"/>
</dbReference>
<dbReference type="Gene3D" id="2.40.50.100">
    <property type="match status" value="1"/>
</dbReference>
<evidence type="ECO:0000259" key="5">
    <source>
        <dbReference type="Pfam" id="PF25876"/>
    </source>
</evidence>
<dbReference type="OrthoDB" id="9801814at2"/>
<dbReference type="GO" id="GO:0005886">
    <property type="term" value="C:plasma membrane"/>
    <property type="evidence" value="ECO:0007669"/>
    <property type="project" value="TreeGrafter"/>
</dbReference>
<protein>
    <submittedName>
        <fullName evidence="9">Membrane fusion protein (Multidrug efflux system)</fullName>
    </submittedName>
</protein>
<comment type="similarity">
    <text evidence="2">Belongs to the membrane fusion protein (MFP) (TC 8.A.1) family.</text>
</comment>
<feature type="domain" description="Multidrug resistance protein MdtA-like C-terminal permuted SH3" evidence="8">
    <location>
        <begin position="309"/>
        <end position="369"/>
    </location>
</feature>
<dbReference type="Pfam" id="PF25917">
    <property type="entry name" value="BSH_RND"/>
    <property type="match status" value="1"/>
</dbReference>
<sequence length="392" mass="41962">MLVTKRMKNWMTVIGGLFALTAFLSGCTDSVASNGMQAPPPQALPVFAVHPAEAATNDEYTASLEGTRNVDIRPQVDGYLVRIYQDEGAFVHKGQPLFQIDDKVYQSQLDNAKANLLSAKAAQENAQINVNKLTPLVSGGVVSDVQLKTAQASLDAAKAGVAQAEALVTSAQINVGYTTVAAPVDGYLGRIPFKTGSLVGKNDAQALTVLSQVDEVYAYFSMSEKQFLDFKNRYKGATVEEKLRQIPPVQLVLADGSVYAQTGKVETVEGQFDRTLGSIPFRVTFPNPNGLLRSGNTGRVRIPGPQSSVLVVPQESTFEMQDKVLAFTVGDSNKVAMRPLTVSGRSGNYYLVSGGLKDGDKVVYTGLDRLKDGAVIVPQVISLDSLLKASPL</sequence>
<dbReference type="Pfam" id="PF25967">
    <property type="entry name" value="RND-MFP_C"/>
    <property type="match status" value="1"/>
</dbReference>
<feature type="coiled-coil region" evidence="3">
    <location>
        <begin position="109"/>
        <end position="167"/>
    </location>
</feature>
<evidence type="ECO:0000259" key="6">
    <source>
        <dbReference type="Pfam" id="PF25917"/>
    </source>
</evidence>
<dbReference type="NCBIfam" id="TIGR01730">
    <property type="entry name" value="RND_mfp"/>
    <property type="match status" value="1"/>
</dbReference>
<dbReference type="InterPro" id="IPR058626">
    <property type="entry name" value="MdtA-like_b-barrel"/>
</dbReference>
<accession>A0A4R8DU05</accession>
<evidence type="ECO:0000259" key="7">
    <source>
        <dbReference type="Pfam" id="PF25944"/>
    </source>
</evidence>
<reference evidence="9 10" key="1">
    <citation type="submission" date="2019-03" db="EMBL/GenBank/DDBJ databases">
        <title>Genomic Encyclopedia of Type Strains, Phase IV (KMG-IV): sequencing the most valuable type-strain genomes for metagenomic binning, comparative biology and taxonomic classification.</title>
        <authorList>
            <person name="Goeker M."/>
        </authorList>
    </citation>
    <scope>NUCLEOTIDE SEQUENCE [LARGE SCALE GENOMIC DNA]</scope>
    <source>
        <strain evidence="9 10">DSM 100059</strain>
    </source>
</reference>
<dbReference type="Gene3D" id="1.10.287.470">
    <property type="entry name" value="Helix hairpin bin"/>
    <property type="match status" value="1"/>
</dbReference>
<dbReference type="Gene3D" id="2.40.30.170">
    <property type="match status" value="1"/>
</dbReference>
<keyword evidence="3" id="KW-0175">Coiled coil</keyword>
<dbReference type="PROSITE" id="PS51257">
    <property type="entry name" value="PROKAR_LIPOPROTEIN"/>
    <property type="match status" value="1"/>
</dbReference>
<feature type="domain" description="Multidrug resistance protein MdtA-like barrel-sandwich hybrid" evidence="6">
    <location>
        <begin position="68"/>
        <end position="209"/>
    </location>
</feature>
<dbReference type="InterPro" id="IPR058624">
    <property type="entry name" value="MdtA-like_HH"/>
</dbReference>
<dbReference type="Proteomes" id="UP000294498">
    <property type="component" value="Unassembled WGS sequence"/>
</dbReference>
<feature type="signal peptide" evidence="4">
    <location>
        <begin position="1"/>
        <end position="24"/>
    </location>
</feature>
<evidence type="ECO:0000256" key="2">
    <source>
        <dbReference type="ARBA" id="ARBA00009477"/>
    </source>
</evidence>
<feature type="domain" description="Multidrug resistance protein MdtA-like alpha-helical hairpin" evidence="5">
    <location>
        <begin position="108"/>
        <end position="178"/>
    </location>
</feature>
<gene>
    <name evidence="9" type="ORF">EDB95_2660</name>
</gene>
<feature type="chain" id="PRO_5020259753" evidence="4">
    <location>
        <begin position="25"/>
        <end position="392"/>
    </location>
</feature>
<comment type="subcellular location">
    <subcellularLocation>
        <location evidence="1">Cell envelope</location>
    </subcellularLocation>
</comment>